<sequence length="33" mass="4015">MIYYNYELEKYQKLNEDGTITDYVPEPAEEVQE</sequence>
<keyword evidence="2" id="KW-1185">Reference proteome</keyword>
<proteinExistence type="predicted"/>
<dbReference type="EMBL" id="CP002057">
    <property type="protein sequence ID" value="ADI36115.1"/>
    <property type="molecule type" value="Genomic_DNA"/>
</dbReference>
<dbReference type="Proteomes" id="UP000007722">
    <property type="component" value="Chromosome"/>
</dbReference>
<evidence type="ECO:0000313" key="2">
    <source>
        <dbReference type="Proteomes" id="UP000007722"/>
    </source>
</evidence>
<dbReference type="KEGG" id="mvo:Mvol_0455"/>
<dbReference type="STRING" id="456320.Mvol_0455"/>
<name>D7DSK5_METV3</name>
<dbReference type="InParanoid" id="D7DSK5"/>
<dbReference type="AlphaFoldDB" id="D7DSK5"/>
<accession>D7DSK5</accession>
<dbReference type="HOGENOM" id="CLU_3379946_0_0_2"/>
<evidence type="ECO:0000313" key="1">
    <source>
        <dbReference type="EMBL" id="ADI36115.1"/>
    </source>
</evidence>
<reference evidence="1 2" key="1">
    <citation type="submission" date="2010-05" db="EMBL/GenBank/DDBJ databases">
        <title>Complete sequence of Methanococcus voltae A3.</title>
        <authorList>
            <consortium name="US DOE Joint Genome Institute"/>
            <person name="Lucas S."/>
            <person name="Copeland A."/>
            <person name="Lapidus A."/>
            <person name="Cheng J.-F."/>
            <person name="Bruce D."/>
            <person name="Goodwin L."/>
            <person name="Pitluck S."/>
            <person name="Lowry S."/>
            <person name="Clum A."/>
            <person name="Land M."/>
            <person name="Hauser L."/>
            <person name="Kyrpides N."/>
            <person name="Mikhailova N."/>
            <person name="Whitman W.B."/>
            <person name="Woyke T."/>
        </authorList>
    </citation>
    <scope>NUCLEOTIDE SEQUENCE [LARGE SCALE GENOMIC DNA]</scope>
    <source>
        <strain evidence="2">ATCC BAA-1334 / A3</strain>
    </source>
</reference>
<gene>
    <name evidence="1" type="ordered locus">Mvol_0455</name>
</gene>
<protein>
    <submittedName>
        <fullName evidence="1">Uncharacterized protein</fullName>
    </submittedName>
</protein>
<organism evidence="1 2">
    <name type="scientific">Methanococcus voltae (strain ATCC BAA-1334 / A3)</name>
    <dbReference type="NCBI Taxonomy" id="456320"/>
    <lineage>
        <taxon>Archaea</taxon>
        <taxon>Methanobacteriati</taxon>
        <taxon>Methanobacteriota</taxon>
        <taxon>Methanomada group</taxon>
        <taxon>Methanococci</taxon>
        <taxon>Methanococcales</taxon>
        <taxon>Methanococcaceae</taxon>
        <taxon>Methanococcus</taxon>
    </lineage>
</organism>